<protein>
    <submittedName>
        <fullName evidence="1">Uncharacterized protein</fullName>
    </submittedName>
</protein>
<keyword evidence="2" id="KW-1185">Reference proteome</keyword>
<organism evidence="1 2">
    <name type="scientific">Diversispora epigaea</name>
    <dbReference type="NCBI Taxonomy" id="1348612"/>
    <lineage>
        <taxon>Eukaryota</taxon>
        <taxon>Fungi</taxon>
        <taxon>Fungi incertae sedis</taxon>
        <taxon>Mucoromycota</taxon>
        <taxon>Glomeromycotina</taxon>
        <taxon>Glomeromycetes</taxon>
        <taxon>Diversisporales</taxon>
        <taxon>Diversisporaceae</taxon>
        <taxon>Diversispora</taxon>
    </lineage>
</organism>
<evidence type="ECO:0000313" key="1">
    <source>
        <dbReference type="EMBL" id="RHZ79330.1"/>
    </source>
</evidence>
<dbReference type="OrthoDB" id="2349339at2759"/>
<comment type="caution">
    <text evidence="1">The sequence shown here is derived from an EMBL/GenBank/DDBJ whole genome shotgun (WGS) entry which is preliminary data.</text>
</comment>
<name>A0A397J368_9GLOM</name>
<dbReference type="EMBL" id="PQFF01000140">
    <property type="protein sequence ID" value="RHZ79330.1"/>
    <property type="molecule type" value="Genomic_DNA"/>
</dbReference>
<accession>A0A397J368</accession>
<evidence type="ECO:0000313" key="2">
    <source>
        <dbReference type="Proteomes" id="UP000266861"/>
    </source>
</evidence>
<proteinExistence type="predicted"/>
<dbReference type="Proteomes" id="UP000266861">
    <property type="component" value="Unassembled WGS sequence"/>
</dbReference>
<dbReference type="AlphaFoldDB" id="A0A397J368"/>
<gene>
    <name evidence="1" type="ORF">Glove_149g56</name>
</gene>
<reference evidence="1 2" key="1">
    <citation type="submission" date="2018-08" db="EMBL/GenBank/DDBJ databases">
        <title>Genome and evolution of the arbuscular mycorrhizal fungus Diversispora epigaea (formerly Glomus versiforme) and its bacterial endosymbionts.</title>
        <authorList>
            <person name="Sun X."/>
            <person name="Fei Z."/>
            <person name="Harrison M."/>
        </authorList>
    </citation>
    <scope>NUCLEOTIDE SEQUENCE [LARGE SCALE GENOMIC DNA]</scope>
    <source>
        <strain evidence="1 2">IT104</strain>
    </source>
</reference>
<sequence length="224" mass="25893">MTTTGNKVNEIAVKLAGNALAIFGVKKVASISEQTALLVWDKAFDTDIPKTYNLIKTLKHVSYFSVITGRTYYKGCIFSFQIVREKYTRRLSDTNFLENGKFFLFMTYANVTRRPNDVNDEESKKHLCKKELRHSTMMPYKNIESMLEKKYVSIFGLSIWYTDGNFTFSANSKTALSNLQSITIIEGFDTEQIDFLKRIFETKLMQLQAEHGEKLDLLMDENHQ</sequence>